<gene>
    <name evidence="5 8" type="primary">rimM</name>
    <name evidence="8" type="ORF">ACCQ41_07470</name>
</gene>
<comment type="caution">
    <text evidence="8">The sequence shown here is derived from an EMBL/GenBank/DDBJ whole genome shotgun (WGS) entry which is preliminary data.</text>
</comment>
<dbReference type="InterPro" id="IPR011033">
    <property type="entry name" value="PRC_barrel-like_sf"/>
</dbReference>
<dbReference type="Gene3D" id="2.40.30.60">
    <property type="entry name" value="RimM"/>
    <property type="match status" value="1"/>
</dbReference>
<feature type="domain" description="Ribosome maturation factor RimM PRC barrel" evidence="7">
    <location>
        <begin position="94"/>
        <end position="155"/>
    </location>
</feature>
<comment type="function">
    <text evidence="5">An accessory protein needed during the final step in the assembly of 30S ribosomal subunit, possibly for assembly of the head region. Essential for efficient processing of 16S rRNA. May be needed both before and after RbfA during the maturation of 16S rRNA. It has affinity for free ribosomal 30S subunits but not for 70S ribosomes.</text>
</comment>
<dbReference type="RefSeq" id="WP_410031728.1">
    <property type="nucleotide sequence ID" value="NZ_JBGMEI010000013.1"/>
</dbReference>
<reference evidence="8 9" key="1">
    <citation type="journal article" date="2025" name="Anaerobe">
        <title>Description of Anaerococcus kampingiae sp. nov., Anaerococcus groningensis sp. nov., Anaerococcus martiniensis sp. nov., and Anaerococcus cruorum sp. nov., isolated from human clinical specimens.</title>
        <authorList>
            <person name="Boiten K.E."/>
            <person name="Meijer J."/>
            <person name="van Wezel E.M."/>
            <person name="Veloo A.C.M."/>
        </authorList>
    </citation>
    <scope>NUCLEOTIDE SEQUENCE [LARGE SCALE GENOMIC DNA]</scope>
    <source>
        <strain evidence="8 9">ENR0831</strain>
    </source>
</reference>
<dbReference type="InterPro" id="IPR002676">
    <property type="entry name" value="RimM_N"/>
</dbReference>
<dbReference type="Pfam" id="PF01782">
    <property type="entry name" value="RimM"/>
    <property type="match status" value="1"/>
</dbReference>
<organism evidence="8 9">
    <name type="scientific">Anaerococcus martiniensis</name>
    <dbReference type="NCBI Taxonomy" id="3115615"/>
    <lineage>
        <taxon>Bacteria</taxon>
        <taxon>Bacillati</taxon>
        <taxon>Bacillota</taxon>
        <taxon>Tissierellia</taxon>
        <taxon>Tissierellales</taxon>
        <taxon>Peptoniphilaceae</taxon>
        <taxon>Anaerococcus</taxon>
    </lineage>
</organism>
<evidence type="ECO:0000259" key="7">
    <source>
        <dbReference type="Pfam" id="PF24986"/>
    </source>
</evidence>
<evidence type="ECO:0000313" key="9">
    <source>
        <dbReference type="Proteomes" id="UP001637996"/>
    </source>
</evidence>
<comment type="similarity">
    <text evidence="5">Belongs to the RimM family.</text>
</comment>
<keyword evidence="1 5" id="KW-0963">Cytoplasm</keyword>
<dbReference type="EMBL" id="JBGMEI010000013">
    <property type="protein sequence ID" value="MFO3666077.1"/>
    <property type="molecule type" value="Genomic_DNA"/>
</dbReference>
<dbReference type="Proteomes" id="UP001637996">
    <property type="component" value="Unassembled WGS sequence"/>
</dbReference>
<comment type="domain">
    <text evidence="5">The PRC barrel domain binds ribosomal protein uS19.</text>
</comment>
<dbReference type="NCBIfam" id="TIGR02273">
    <property type="entry name" value="16S_RimM"/>
    <property type="match status" value="1"/>
</dbReference>
<keyword evidence="4 5" id="KW-0143">Chaperone</keyword>
<evidence type="ECO:0000256" key="2">
    <source>
        <dbReference type="ARBA" id="ARBA00022517"/>
    </source>
</evidence>
<protein>
    <recommendedName>
        <fullName evidence="5">Ribosome maturation factor RimM</fullName>
    </recommendedName>
</protein>
<proteinExistence type="inferred from homology"/>
<dbReference type="InterPro" id="IPR011961">
    <property type="entry name" value="RimM"/>
</dbReference>
<evidence type="ECO:0000256" key="4">
    <source>
        <dbReference type="ARBA" id="ARBA00023186"/>
    </source>
</evidence>
<evidence type="ECO:0000256" key="1">
    <source>
        <dbReference type="ARBA" id="ARBA00022490"/>
    </source>
</evidence>
<evidence type="ECO:0000256" key="3">
    <source>
        <dbReference type="ARBA" id="ARBA00022552"/>
    </source>
</evidence>
<comment type="subunit">
    <text evidence="5">Binds ribosomal protein uS19.</text>
</comment>
<dbReference type="PANTHER" id="PTHR33692:SF1">
    <property type="entry name" value="RIBOSOME MATURATION FACTOR RIMM"/>
    <property type="match status" value="1"/>
</dbReference>
<dbReference type="PANTHER" id="PTHR33692">
    <property type="entry name" value="RIBOSOME MATURATION FACTOR RIMM"/>
    <property type="match status" value="1"/>
</dbReference>
<dbReference type="InterPro" id="IPR036976">
    <property type="entry name" value="RimM_N_sf"/>
</dbReference>
<dbReference type="InterPro" id="IPR056792">
    <property type="entry name" value="PRC_RimM"/>
</dbReference>
<keyword evidence="3 5" id="KW-0698">rRNA processing</keyword>
<dbReference type="Gene3D" id="2.30.30.240">
    <property type="entry name" value="PRC-barrel domain"/>
    <property type="match status" value="1"/>
</dbReference>
<feature type="domain" description="RimM N-terminal" evidence="6">
    <location>
        <begin position="5"/>
        <end position="81"/>
    </location>
</feature>
<dbReference type="SUPFAM" id="SSF50346">
    <property type="entry name" value="PRC-barrel domain"/>
    <property type="match status" value="1"/>
</dbReference>
<keyword evidence="9" id="KW-1185">Reference proteome</keyword>
<keyword evidence="2 5" id="KW-0690">Ribosome biogenesis</keyword>
<name>A0ABW9MCB1_9FIRM</name>
<sequence>MRITVAEIVTTHGVRGNLKVKSLSDYEKRFENGAKLLIGDEELTVESSFDQKGLKVIKFKEYDDINDILKFVGKDITIEDSDLGQLNEDEYYVFELVGLDVKSHGQTVGKITDVITGVYPNDVYVIKTEKDEVYFPALNATVKNVDIENGFIEVENFSDYE</sequence>
<evidence type="ECO:0000259" key="6">
    <source>
        <dbReference type="Pfam" id="PF01782"/>
    </source>
</evidence>
<evidence type="ECO:0000256" key="5">
    <source>
        <dbReference type="HAMAP-Rule" id="MF_00014"/>
    </source>
</evidence>
<dbReference type="Pfam" id="PF24986">
    <property type="entry name" value="PRC_RimM"/>
    <property type="match status" value="1"/>
</dbReference>
<dbReference type="SUPFAM" id="SSF50447">
    <property type="entry name" value="Translation proteins"/>
    <property type="match status" value="1"/>
</dbReference>
<dbReference type="HAMAP" id="MF_00014">
    <property type="entry name" value="Ribosome_mat_RimM"/>
    <property type="match status" value="1"/>
</dbReference>
<accession>A0ABW9MCB1</accession>
<dbReference type="InterPro" id="IPR009000">
    <property type="entry name" value="Transl_B-barrel_sf"/>
</dbReference>
<evidence type="ECO:0000313" key="8">
    <source>
        <dbReference type="EMBL" id="MFO3666077.1"/>
    </source>
</evidence>
<comment type="subcellular location">
    <subcellularLocation>
        <location evidence="5">Cytoplasm</location>
    </subcellularLocation>
</comment>